<dbReference type="Proteomes" id="UP000823617">
    <property type="component" value="Unassembled WGS sequence"/>
</dbReference>
<evidence type="ECO:0000256" key="1">
    <source>
        <dbReference type="ARBA" id="ARBA00022723"/>
    </source>
</evidence>
<dbReference type="AlphaFoldDB" id="A0A9D9HL19"/>
<dbReference type="Pfam" id="PF07883">
    <property type="entry name" value="Cupin_2"/>
    <property type="match status" value="1"/>
</dbReference>
<dbReference type="EMBL" id="JADIMK010000055">
    <property type="protein sequence ID" value="MBO8455813.1"/>
    <property type="molecule type" value="Genomic_DNA"/>
</dbReference>
<accession>A0A9D9HL19</accession>
<reference evidence="3" key="2">
    <citation type="journal article" date="2021" name="PeerJ">
        <title>Extensive microbial diversity within the chicken gut microbiome revealed by metagenomics and culture.</title>
        <authorList>
            <person name="Gilroy R."/>
            <person name="Ravi A."/>
            <person name="Getino M."/>
            <person name="Pursley I."/>
            <person name="Horton D.L."/>
            <person name="Alikhan N.F."/>
            <person name="Baker D."/>
            <person name="Gharbi K."/>
            <person name="Hall N."/>
            <person name="Watson M."/>
            <person name="Adriaenssens E.M."/>
            <person name="Foster-Nyarko E."/>
            <person name="Jarju S."/>
            <person name="Secka A."/>
            <person name="Antonio M."/>
            <person name="Oren A."/>
            <person name="Chaudhuri R.R."/>
            <person name="La Ragione R."/>
            <person name="Hildebrand F."/>
            <person name="Pallen M.J."/>
        </authorList>
    </citation>
    <scope>NUCLEOTIDE SEQUENCE</scope>
    <source>
        <strain evidence="3">B1-3475</strain>
    </source>
</reference>
<dbReference type="InterPro" id="IPR011051">
    <property type="entry name" value="RmlC_Cupin_sf"/>
</dbReference>
<comment type="caution">
    <text evidence="3">The sequence shown here is derived from an EMBL/GenBank/DDBJ whole genome shotgun (WGS) entry which is preliminary data.</text>
</comment>
<feature type="domain" description="Cupin type-2" evidence="2">
    <location>
        <begin position="39"/>
        <end position="106"/>
    </location>
</feature>
<organism evidence="3 4">
    <name type="scientific">Candidatus Cryptobacteroides intestinigallinarum</name>
    <dbReference type="NCBI Taxonomy" id="2840767"/>
    <lineage>
        <taxon>Bacteria</taxon>
        <taxon>Pseudomonadati</taxon>
        <taxon>Bacteroidota</taxon>
        <taxon>Bacteroidia</taxon>
        <taxon>Bacteroidales</taxon>
        <taxon>Candidatus Cryptobacteroides</taxon>
    </lineage>
</organism>
<gene>
    <name evidence="3" type="ORF">IAC08_05355</name>
</gene>
<name>A0A9D9HL19_9BACT</name>
<dbReference type="SUPFAM" id="SSF51182">
    <property type="entry name" value="RmlC-like cupins"/>
    <property type="match status" value="1"/>
</dbReference>
<dbReference type="InterPro" id="IPR014710">
    <property type="entry name" value="RmlC-like_jellyroll"/>
</dbReference>
<reference evidence="3" key="1">
    <citation type="submission" date="2020-10" db="EMBL/GenBank/DDBJ databases">
        <authorList>
            <person name="Gilroy R."/>
        </authorList>
    </citation>
    <scope>NUCLEOTIDE SEQUENCE</scope>
    <source>
        <strain evidence="3">B1-3475</strain>
    </source>
</reference>
<dbReference type="InterPro" id="IPR013096">
    <property type="entry name" value="Cupin_2"/>
</dbReference>
<sequence>MNIDFDTMAEEIIPSFKGGEKQLAAKTFYDGRNRIMKGRLIPGASIGLHTHDTSSEIIYFIKGKGSVICDAEKSSVHEGMCHYCPKGHTHTLINDSAEDLEFIAVVPQQ</sequence>
<evidence type="ECO:0000313" key="4">
    <source>
        <dbReference type="Proteomes" id="UP000823617"/>
    </source>
</evidence>
<dbReference type="GO" id="GO:0046872">
    <property type="term" value="F:metal ion binding"/>
    <property type="evidence" value="ECO:0007669"/>
    <property type="project" value="UniProtKB-KW"/>
</dbReference>
<proteinExistence type="predicted"/>
<dbReference type="PANTHER" id="PTHR35848:SF6">
    <property type="entry name" value="CUPIN TYPE-2 DOMAIN-CONTAINING PROTEIN"/>
    <property type="match status" value="1"/>
</dbReference>
<evidence type="ECO:0000313" key="3">
    <source>
        <dbReference type="EMBL" id="MBO8455813.1"/>
    </source>
</evidence>
<dbReference type="Gene3D" id="2.60.120.10">
    <property type="entry name" value="Jelly Rolls"/>
    <property type="match status" value="1"/>
</dbReference>
<dbReference type="PANTHER" id="PTHR35848">
    <property type="entry name" value="OXALATE-BINDING PROTEIN"/>
    <property type="match status" value="1"/>
</dbReference>
<protein>
    <submittedName>
        <fullName evidence="3">Cupin domain-containing protein</fullName>
    </submittedName>
</protein>
<evidence type="ECO:0000259" key="2">
    <source>
        <dbReference type="Pfam" id="PF07883"/>
    </source>
</evidence>
<keyword evidence="1" id="KW-0479">Metal-binding</keyword>
<dbReference type="InterPro" id="IPR051610">
    <property type="entry name" value="GPI/OXD"/>
</dbReference>